<name>A0ABW5FP17_9PSEU</name>
<accession>A0ABW5FP17</accession>
<keyword evidence="2" id="KW-1185">Reference proteome</keyword>
<protein>
    <submittedName>
        <fullName evidence="1">Uncharacterized protein</fullName>
    </submittedName>
</protein>
<reference evidence="2" key="1">
    <citation type="journal article" date="2019" name="Int. J. Syst. Evol. Microbiol.">
        <title>The Global Catalogue of Microorganisms (GCM) 10K type strain sequencing project: providing services to taxonomists for standard genome sequencing and annotation.</title>
        <authorList>
            <consortium name="The Broad Institute Genomics Platform"/>
            <consortium name="The Broad Institute Genome Sequencing Center for Infectious Disease"/>
            <person name="Wu L."/>
            <person name="Ma J."/>
        </authorList>
    </citation>
    <scope>NUCLEOTIDE SEQUENCE [LARGE SCALE GENOMIC DNA]</scope>
    <source>
        <strain evidence="2">CGMCC 4.7645</strain>
    </source>
</reference>
<dbReference type="EMBL" id="JBHUKR010000006">
    <property type="protein sequence ID" value="MFD2416593.1"/>
    <property type="molecule type" value="Genomic_DNA"/>
</dbReference>
<sequence>MERPDRRVPVEIEDGYQLLLAGSTKLTSDGSDVPIYAYHQFKPQSDGLVVKLCALFPATTPNELVDGHSLHLAIEFAATLRFIAATRQISEYRSMRDIEELLS</sequence>
<dbReference type="Proteomes" id="UP001597417">
    <property type="component" value="Unassembled WGS sequence"/>
</dbReference>
<proteinExistence type="predicted"/>
<dbReference type="RefSeq" id="WP_378263517.1">
    <property type="nucleotide sequence ID" value="NZ_JBHUKR010000006.1"/>
</dbReference>
<organism evidence="1 2">
    <name type="scientific">Amycolatopsis pigmentata</name>
    <dbReference type="NCBI Taxonomy" id="450801"/>
    <lineage>
        <taxon>Bacteria</taxon>
        <taxon>Bacillati</taxon>
        <taxon>Actinomycetota</taxon>
        <taxon>Actinomycetes</taxon>
        <taxon>Pseudonocardiales</taxon>
        <taxon>Pseudonocardiaceae</taxon>
        <taxon>Amycolatopsis</taxon>
    </lineage>
</organism>
<evidence type="ECO:0000313" key="1">
    <source>
        <dbReference type="EMBL" id="MFD2416593.1"/>
    </source>
</evidence>
<gene>
    <name evidence="1" type="ORF">ACFSXZ_09680</name>
</gene>
<evidence type="ECO:0000313" key="2">
    <source>
        <dbReference type="Proteomes" id="UP001597417"/>
    </source>
</evidence>
<comment type="caution">
    <text evidence="1">The sequence shown here is derived from an EMBL/GenBank/DDBJ whole genome shotgun (WGS) entry which is preliminary data.</text>
</comment>